<evidence type="ECO:0000256" key="1">
    <source>
        <dbReference type="ARBA" id="ARBA00008056"/>
    </source>
</evidence>
<dbReference type="Pfam" id="PF14226">
    <property type="entry name" value="DIOX_N"/>
    <property type="match status" value="1"/>
</dbReference>
<comment type="similarity">
    <text evidence="1 5">Belongs to the iron/ascorbate-dependent oxidoreductase family.</text>
</comment>
<dbReference type="InterPro" id="IPR044861">
    <property type="entry name" value="IPNS-like_FE2OG_OXY"/>
</dbReference>
<dbReference type="PROSITE" id="PS51471">
    <property type="entry name" value="FE2OG_OXY"/>
    <property type="match status" value="1"/>
</dbReference>
<dbReference type="EMBL" id="PGGM01000003">
    <property type="protein sequence ID" value="PSH65195.1"/>
    <property type="molecule type" value="Genomic_DNA"/>
</dbReference>
<accession>A0A2P7BFI9</accession>
<keyword evidence="4 5" id="KW-0408">Iron</keyword>
<dbReference type="Pfam" id="PF03171">
    <property type="entry name" value="2OG-FeII_Oxy"/>
    <property type="match status" value="1"/>
</dbReference>
<evidence type="ECO:0000313" key="7">
    <source>
        <dbReference type="EMBL" id="PSH65195.1"/>
    </source>
</evidence>
<dbReference type="PANTHER" id="PTHR10209">
    <property type="entry name" value="OXIDOREDUCTASE, 2OG-FE II OXYGENASE FAMILY PROTEIN"/>
    <property type="match status" value="1"/>
</dbReference>
<keyword evidence="3 5" id="KW-0560">Oxidoreductase</keyword>
<gene>
    <name evidence="7" type="ORF">CU103_09255</name>
</gene>
<sequence length="359" mass="39549">MPRPHQRSNDGVLNLPVSPQSLPVLDLRRFAPDHPERDIALTELRGIARTVGFFYLDGHGVPQNQIDGILSLSRRFFSLPEAAKLEIEMRKSSHFRGYNRAGLEFTRGTQDWREQVDFGAEREKPDIKAGDAPWKRLIGPNQFPSALPELKPAVLEWISIVTKLGIQVIEIFSEALGQRPDVFEPIYREGPNQLLKIIRYPGRDKTETDQGVGAHKDGGFVTILLQDVVGGLQVDDGNGGWISAPPKRGTFVINVGELLELASNGYLRANIHRVVTPPAGGDRLSVAFFLGANLASTIPVLDLPAEFAAEVRGVTHDPLNPLFHEVGRNALKSRLRSHPDVAAAHHSDLLEQQNAAVPV</sequence>
<keyword evidence="2 5" id="KW-0479">Metal-binding</keyword>
<evidence type="ECO:0000256" key="2">
    <source>
        <dbReference type="ARBA" id="ARBA00022723"/>
    </source>
</evidence>
<proteinExistence type="inferred from homology"/>
<dbReference type="Proteomes" id="UP000241764">
    <property type="component" value="Unassembled WGS sequence"/>
</dbReference>
<evidence type="ECO:0000256" key="3">
    <source>
        <dbReference type="ARBA" id="ARBA00023002"/>
    </source>
</evidence>
<dbReference type="Gene3D" id="2.60.120.330">
    <property type="entry name" value="B-lactam Antibiotic, Isopenicillin N Synthase, Chain"/>
    <property type="match status" value="1"/>
</dbReference>
<evidence type="ECO:0000259" key="6">
    <source>
        <dbReference type="PROSITE" id="PS51471"/>
    </source>
</evidence>
<keyword evidence="8" id="KW-1185">Reference proteome</keyword>
<dbReference type="InterPro" id="IPR026992">
    <property type="entry name" value="DIOX_N"/>
</dbReference>
<dbReference type="PRINTS" id="PR00682">
    <property type="entry name" value="IPNSYNTHASE"/>
</dbReference>
<comment type="caution">
    <text evidence="7">The sequence shown here is derived from an EMBL/GenBank/DDBJ whole genome shotgun (WGS) entry which is preliminary data.</text>
</comment>
<dbReference type="InterPro" id="IPR005123">
    <property type="entry name" value="Oxoglu/Fe-dep_dioxygenase_dom"/>
</dbReference>
<dbReference type="PANTHER" id="PTHR10209:SF885">
    <property type="entry name" value="2OG-FE(II) OXYGENASE FAMILY, PUTATIVE (AFU_ORTHOLOGUE AFUA_2G00750)-RELATED"/>
    <property type="match status" value="1"/>
</dbReference>
<evidence type="ECO:0000256" key="5">
    <source>
        <dbReference type="RuleBase" id="RU003682"/>
    </source>
</evidence>
<evidence type="ECO:0000256" key="4">
    <source>
        <dbReference type="ARBA" id="ARBA00023004"/>
    </source>
</evidence>
<dbReference type="SUPFAM" id="SSF51197">
    <property type="entry name" value="Clavaminate synthase-like"/>
    <property type="match status" value="1"/>
</dbReference>
<organism evidence="7 8">
    <name type="scientific">Phyllobacterium sophorae</name>
    <dbReference type="NCBI Taxonomy" id="1520277"/>
    <lineage>
        <taxon>Bacteria</taxon>
        <taxon>Pseudomonadati</taxon>
        <taxon>Pseudomonadota</taxon>
        <taxon>Alphaproteobacteria</taxon>
        <taxon>Hyphomicrobiales</taxon>
        <taxon>Phyllobacteriaceae</taxon>
        <taxon>Phyllobacterium</taxon>
    </lineage>
</organism>
<dbReference type="OrthoDB" id="21825at2"/>
<dbReference type="AlphaFoldDB" id="A0A2P7BFI9"/>
<reference evidence="8" key="1">
    <citation type="submission" date="2017-11" db="EMBL/GenBank/DDBJ databases">
        <authorList>
            <person name="Kuznetsova I."/>
            <person name="Sazanova A."/>
            <person name="Chirak E."/>
            <person name="Safronova V."/>
            <person name="Willems A."/>
        </authorList>
    </citation>
    <scope>NUCLEOTIDE SEQUENCE [LARGE SCALE GENOMIC DNA]</scope>
    <source>
        <strain evidence="8">CCBAU 03422</strain>
    </source>
</reference>
<evidence type="ECO:0000313" key="8">
    <source>
        <dbReference type="Proteomes" id="UP000241764"/>
    </source>
</evidence>
<feature type="domain" description="Fe2OG dioxygenase" evidence="6">
    <location>
        <begin position="190"/>
        <end position="292"/>
    </location>
</feature>
<protein>
    <submittedName>
        <fullName evidence="7">2-oxobutyrate oxidase</fullName>
    </submittedName>
</protein>
<dbReference type="GO" id="GO:0046872">
    <property type="term" value="F:metal ion binding"/>
    <property type="evidence" value="ECO:0007669"/>
    <property type="project" value="UniProtKB-KW"/>
</dbReference>
<dbReference type="GO" id="GO:0016491">
    <property type="term" value="F:oxidoreductase activity"/>
    <property type="evidence" value="ECO:0007669"/>
    <property type="project" value="UniProtKB-KW"/>
</dbReference>
<dbReference type="InterPro" id="IPR027443">
    <property type="entry name" value="IPNS-like_sf"/>
</dbReference>
<name>A0A2P7BFI9_9HYPH</name>